<dbReference type="AlphaFoldDB" id="A0A392SLE6"/>
<evidence type="ECO:0000313" key="2">
    <source>
        <dbReference type="Proteomes" id="UP000265520"/>
    </source>
</evidence>
<accession>A0A392SLE6</accession>
<reference evidence="1 2" key="1">
    <citation type="journal article" date="2018" name="Front. Plant Sci.">
        <title>Red Clover (Trifolium pratense) and Zigzag Clover (T. medium) - A Picture of Genomic Similarities and Differences.</title>
        <authorList>
            <person name="Dluhosova J."/>
            <person name="Istvanek J."/>
            <person name="Nedelnik J."/>
            <person name="Repkova J."/>
        </authorList>
    </citation>
    <scope>NUCLEOTIDE SEQUENCE [LARGE SCALE GENOMIC DNA]</scope>
    <source>
        <strain evidence="2">cv. 10/8</strain>
        <tissue evidence="1">Leaf</tissue>
    </source>
</reference>
<proteinExistence type="predicted"/>
<keyword evidence="2" id="KW-1185">Reference proteome</keyword>
<feature type="non-terminal residue" evidence="1">
    <location>
        <position position="41"/>
    </location>
</feature>
<dbReference type="Proteomes" id="UP000265520">
    <property type="component" value="Unassembled WGS sequence"/>
</dbReference>
<organism evidence="1 2">
    <name type="scientific">Trifolium medium</name>
    <dbReference type="NCBI Taxonomy" id="97028"/>
    <lineage>
        <taxon>Eukaryota</taxon>
        <taxon>Viridiplantae</taxon>
        <taxon>Streptophyta</taxon>
        <taxon>Embryophyta</taxon>
        <taxon>Tracheophyta</taxon>
        <taxon>Spermatophyta</taxon>
        <taxon>Magnoliopsida</taxon>
        <taxon>eudicotyledons</taxon>
        <taxon>Gunneridae</taxon>
        <taxon>Pentapetalae</taxon>
        <taxon>rosids</taxon>
        <taxon>fabids</taxon>
        <taxon>Fabales</taxon>
        <taxon>Fabaceae</taxon>
        <taxon>Papilionoideae</taxon>
        <taxon>50 kb inversion clade</taxon>
        <taxon>NPAAA clade</taxon>
        <taxon>Hologalegina</taxon>
        <taxon>IRL clade</taxon>
        <taxon>Trifolieae</taxon>
        <taxon>Trifolium</taxon>
    </lineage>
</organism>
<evidence type="ECO:0000313" key="1">
    <source>
        <dbReference type="EMBL" id="MCI48760.1"/>
    </source>
</evidence>
<dbReference type="EMBL" id="LXQA010391252">
    <property type="protein sequence ID" value="MCI48760.1"/>
    <property type="molecule type" value="Genomic_DNA"/>
</dbReference>
<comment type="caution">
    <text evidence="1">The sequence shown here is derived from an EMBL/GenBank/DDBJ whole genome shotgun (WGS) entry which is preliminary data.</text>
</comment>
<protein>
    <submittedName>
        <fullName evidence="1">Putative ribonuclease H protein</fullName>
    </submittedName>
</protein>
<name>A0A392SLE6_9FABA</name>
<sequence length="41" mass="4837">MCWVSWDTTCLPKDKGGLGVKNLDLLNQALLCKWKWRWLSE</sequence>